<dbReference type="InterPro" id="IPR005031">
    <property type="entry name" value="COQ10_START"/>
</dbReference>
<dbReference type="CDD" id="cd07813">
    <property type="entry name" value="COQ10p_like"/>
    <property type="match status" value="1"/>
</dbReference>
<proteinExistence type="inferred from homology"/>
<sequence>MPVINKSVLVPYSAAQMFDLVDSVEEYPDFMPWCGGSKIIERTESTLIATIIISIAGLKQSFTTKNINNKPTNIKLSLVDGPFSSLSGEWNFIPLSENACKVVFDLKYDFKNRALALVVGPVFNTIASTFIDSFTKRAKAKYGESNL</sequence>
<evidence type="ECO:0000256" key="1">
    <source>
        <dbReference type="ARBA" id="ARBA00008918"/>
    </source>
</evidence>
<dbReference type="PANTHER" id="PTHR12901:SF10">
    <property type="entry name" value="COENZYME Q-BINDING PROTEIN COQ10, MITOCHONDRIAL"/>
    <property type="match status" value="1"/>
</dbReference>
<keyword evidence="4" id="KW-1185">Reference proteome</keyword>
<dbReference type="KEGG" id="tas:TASI_0867"/>
<name>G4Q9M0_TAYAM</name>
<dbReference type="InterPro" id="IPR044996">
    <property type="entry name" value="COQ10-like"/>
</dbReference>
<evidence type="ECO:0000259" key="2">
    <source>
        <dbReference type="Pfam" id="PF03364"/>
    </source>
</evidence>
<dbReference type="InterPro" id="IPR023393">
    <property type="entry name" value="START-like_dom_sf"/>
</dbReference>
<reference evidence="3 4" key="2">
    <citation type="journal article" date="2012" name="PLoS ONE">
        <title>Genomic characterization of the taylorella genus.</title>
        <authorList>
            <person name="Hebert L."/>
            <person name="Moumen B."/>
            <person name="Pons N."/>
            <person name="Duquesne F."/>
            <person name="Breuil M.F."/>
            <person name="Goux D."/>
            <person name="Batto J.M."/>
            <person name="Laugier C."/>
            <person name="Renault P."/>
            <person name="Petry S."/>
        </authorList>
    </citation>
    <scope>NUCLEOTIDE SEQUENCE [LARGE SCALE GENOMIC DNA]</scope>
    <source>
        <strain evidence="3 4">MCE3</strain>
    </source>
</reference>
<dbReference type="EMBL" id="CP003059">
    <property type="protein sequence ID" value="AEP36636.1"/>
    <property type="molecule type" value="Genomic_DNA"/>
</dbReference>
<evidence type="ECO:0000313" key="3">
    <source>
        <dbReference type="EMBL" id="AEP36636.1"/>
    </source>
</evidence>
<dbReference type="HOGENOM" id="CLU_079653_3_1_4"/>
<evidence type="ECO:0000313" key="4">
    <source>
        <dbReference type="Proteomes" id="UP000009284"/>
    </source>
</evidence>
<dbReference type="Pfam" id="PF03364">
    <property type="entry name" value="Polyketide_cyc"/>
    <property type="match status" value="1"/>
</dbReference>
<dbReference type="GO" id="GO:0045333">
    <property type="term" value="P:cellular respiration"/>
    <property type="evidence" value="ECO:0007669"/>
    <property type="project" value="InterPro"/>
</dbReference>
<dbReference type="Proteomes" id="UP000009284">
    <property type="component" value="Chromosome"/>
</dbReference>
<dbReference type="SUPFAM" id="SSF55961">
    <property type="entry name" value="Bet v1-like"/>
    <property type="match status" value="1"/>
</dbReference>
<protein>
    <submittedName>
        <fullName evidence="3">Putative oligoketide cyclase/lipid transport protein</fullName>
    </submittedName>
</protein>
<dbReference type="OrthoDB" id="9804759at2"/>
<dbReference type="GO" id="GO:0048039">
    <property type="term" value="F:ubiquinone binding"/>
    <property type="evidence" value="ECO:0007669"/>
    <property type="project" value="InterPro"/>
</dbReference>
<feature type="domain" description="Coenzyme Q-binding protein COQ10 START" evidence="2">
    <location>
        <begin position="10"/>
        <end position="135"/>
    </location>
</feature>
<accession>G4Q9M0</accession>
<dbReference type="STRING" id="1008459.TASI_0867"/>
<gene>
    <name evidence="3" type="ordered locus">TASI_0867</name>
</gene>
<dbReference type="Gene3D" id="3.30.530.20">
    <property type="match status" value="1"/>
</dbReference>
<comment type="similarity">
    <text evidence="1">Belongs to the ribosome association toxin RatA family.</text>
</comment>
<organism evidence="3 4">
    <name type="scientific">Taylorella asinigenitalis (strain MCE3)</name>
    <dbReference type="NCBI Taxonomy" id="1008459"/>
    <lineage>
        <taxon>Bacteria</taxon>
        <taxon>Pseudomonadati</taxon>
        <taxon>Pseudomonadota</taxon>
        <taxon>Betaproteobacteria</taxon>
        <taxon>Burkholderiales</taxon>
        <taxon>Alcaligenaceae</taxon>
        <taxon>Taylorella</taxon>
    </lineage>
</organism>
<reference key="1">
    <citation type="submission" date="2011-09" db="EMBL/GenBank/DDBJ databases">
        <title>Genomic characterization of the Taylorella genus.</title>
        <authorList>
            <person name="Hebert L."/>
            <person name="Moumen B."/>
            <person name="Pons N."/>
            <person name="Duquesne F."/>
            <person name="Breuil M.-F."/>
            <person name="Goux D."/>
            <person name="Batto J.-M."/>
            <person name="Renault P."/>
            <person name="Laugier C."/>
            <person name="Petry S."/>
        </authorList>
    </citation>
    <scope>NUCLEOTIDE SEQUENCE</scope>
    <source>
        <strain>MCE3</strain>
    </source>
</reference>
<dbReference type="eggNOG" id="COG2867">
    <property type="taxonomic scope" value="Bacteria"/>
</dbReference>
<dbReference type="AlphaFoldDB" id="G4Q9M0"/>
<dbReference type="RefSeq" id="WP_014111532.1">
    <property type="nucleotide sequence ID" value="NC_016043.1"/>
</dbReference>
<dbReference type="PANTHER" id="PTHR12901">
    <property type="entry name" value="SPERM PROTEIN HOMOLOG"/>
    <property type="match status" value="1"/>
</dbReference>